<dbReference type="InterPro" id="IPR003171">
    <property type="entry name" value="Mehydrof_redctse-like"/>
</dbReference>
<keyword evidence="14" id="KW-1185">Reference proteome</keyword>
<evidence type="ECO:0000313" key="13">
    <source>
        <dbReference type="EMBL" id="BAI69078.1"/>
    </source>
</evidence>
<dbReference type="STRING" id="608538.HTH_0616"/>
<proteinExistence type="inferred from homology"/>
<evidence type="ECO:0000256" key="12">
    <source>
        <dbReference type="RuleBase" id="RU003862"/>
    </source>
</evidence>
<sequence>MKIGELLKKGTFSISFEFFPPKTEEGERELFDTIKSLECLSPTFVSVTYGAGGSTRDRTKRVVERIHQQTHMTVMAHLTCIAHSREEIISILREYKEIGIENILALRGDLPANMPNFKPPDGACKHANELVRLIRSSFGEHFSVGVASYPEGHPESPNMEWEIRYFKKKVMEGADFSITQMFFINDYYYRFIDMCYKEGIDIPIIPGIMPITNFRQISKFASMCGATIPDDLIKRLEPHMDDQEETTKIGVEFAIKQCEDLLKNGVPGLHFYTLNKSRATLEIYQAIKDKVLALRSYLP</sequence>
<dbReference type="GO" id="GO:0005829">
    <property type="term" value="C:cytosol"/>
    <property type="evidence" value="ECO:0007669"/>
    <property type="project" value="InterPro"/>
</dbReference>
<dbReference type="InterPro" id="IPR029041">
    <property type="entry name" value="FAD-linked_oxidoreductase-like"/>
</dbReference>
<dbReference type="PATRIC" id="fig|608538.5.peg.618"/>
<dbReference type="EC" id="1.5.1.54" evidence="12"/>
<keyword evidence="9" id="KW-0486">Methionine biosynthesis</keyword>
<dbReference type="SUPFAM" id="SSF51730">
    <property type="entry name" value="FAD-linked oxidoreductase"/>
    <property type="match status" value="1"/>
</dbReference>
<evidence type="ECO:0000256" key="10">
    <source>
        <dbReference type="ARBA" id="ARBA00034478"/>
    </source>
</evidence>
<dbReference type="GO" id="GO:0106312">
    <property type="term" value="F:methylenetetrahydrofolate reductase (NADH) activity"/>
    <property type="evidence" value="ECO:0007669"/>
    <property type="project" value="UniProtKB-EC"/>
</dbReference>
<dbReference type="InterPro" id="IPR004620">
    <property type="entry name" value="MTHF_reductase_bac"/>
</dbReference>
<organism evidence="13 14">
    <name type="scientific">Hydrogenobacter thermophilus (strain DSM 6534 / IAM 12695 / TK-6)</name>
    <dbReference type="NCBI Taxonomy" id="608538"/>
    <lineage>
        <taxon>Bacteria</taxon>
        <taxon>Pseudomonadati</taxon>
        <taxon>Aquificota</taxon>
        <taxon>Aquificia</taxon>
        <taxon>Aquificales</taxon>
        <taxon>Aquificaceae</taxon>
        <taxon>Hydrogenobacter</taxon>
    </lineage>
</organism>
<dbReference type="UniPathway" id="UPA00193"/>
<evidence type="ECO:0000256" key="1">
    <source>
        <dbReference type="ARBA" id="ARBA00001974"/>
    </source>
</evidence>
<comment type="pathway">
    <text evidence="2 12">One-carbon metabolism; tetrahydrofolate interconversion.</text>
</comment>
<accession>D3DGX6</accession>
<comment type="cofactor">
    <cofactor evidence="1 12">
        <name>FAD</name>
        <dbReference type="ChEBI" id="CHEBI:57692"/>
    </cofactor>
</comment>
<dbReference type="Pfam" id="PF02219">
    <property type="entry name" value="MTHFR"/>
    <property type="match status" value="1"/>
</dbReference>
<dbReference type="GO" id="GO:0035999">
    <property type="term" value="P:tetrahydrofolate interconversion"/>
    <property type="evidence" value="ECO:0007669"/>
    <property type="project" value="UniProtKB-UniPathway"/>
</dbReference>
<dbReference type="RefSeq" id="WP_012963260.1">
    <property type="nucleotide sequence ID" value="NC_013799.1"/>
</dbReference>
<dbReference type="GO" id="GO:0071949">
    <property type="term" value="F:FAD binding"/>
    <property type="evidence" value="ECO:0007669"/>
    <property type="project" value="TreeGrafter"/>
</dbReference>
<evidence type="ECO:0000256" key="8">
    <source>
        <dbReference type="ARBA" id="ARBA00023027"/>
    </source>
</evidence>
<comment type="pathway">
    <text evidence="10">Amino-acid biosynthesis; L-methionine biosynthesis via de novo pathway.</text>
</comment>
<keyword evidence="7 12" id="KW-0560">Oxidoreductase</keyword>
<evidence type="ECO:0000256" key="3">
    <source>
        <dbReference type="ARBA" id="ARBA00006743"/>
    </source>
</evidence>
<evidence type="ECO:0000313" key="14">
    <source>
        <dbReference type="Proteomes" id="UP000002574"/>
    </source>
</evidence>
<dbReference type="AlphaFoldDB" id="D3DGX6"/>
<dbReference type="Gene3D" id="3.20.20.220">
    <property type="match status" value="1"/>
</dbReference>
<dbReference type="Proteomes" id="UP000002574">
    <property type="component" value="Chromosome"/>
</dbReference>
<evidence type="ECO:0000256" key="6">
    <source>
        <dbReference type="ARBA" id="ARBA00022827"/>
    </source>
</evidence>
<dbReference type="PANTHER" id="PTHR45754:SF3">
    <property type="entry name" value="METHYLENETETRAHYDROFOLATE REDUCTASE (NADPH)"/>
    <property type="match status" value="1"/>
</dbReference>
<dbReference type="CDD" id="cd00537">
    <property type="entry name" value="MTHFR"/>
    <property type="match status" value="1"/>
</dbReference>
<keyword evidence="5 12" id="KW-0285">Flavoprotein</keyword>
<protein>
    <recommendedName>
        <fullName evidence="12">Methylenetetrahydrofolate reductase</fullName>
        <ecNumber evidence="12">1.5.1.54</ecNumber>
    </recommendedName>
</protein>
<reference evidence="13 14" key="1">
    <citation type="journal article" date="2010" name="J. Bacteriol.">
        <title>Complete genome sequence of the thermophilic, obligately chemolithoautotrophic hydrogen-oxidizing bacterium Hydrogenobacter thermophilus TK-6.</title>
        <authorList>
            <person name="Arai H."/>
            <person name="Kanbe H."/>
            <person name="Ishii M."/>
            <person name="Igarashi Y."/>
        </authorList>
    </citation>
    <scope>NUCLEOTIDE SEQUENCE [LARGE SCALE GENOMIC DNA]</scope>
    <source>
        <strain evidence="14">DSM 6534 / IAM 12695 / TK-6 [Tokyo]</strain>
    </source>
</reference>
<dbReference type="KEGG" id="hth:HTH_0616"/>
<evidence type="ECO:0000256" key="11">
    <source>
        <dbReference type="ARBA" id="ARBA00048628"/>
    </source>
</evidence>
<keyword evidence="6 12" id="KW-0274">FAD</keyword>
<evidence type="ECO:0000256" key="4">
    <source>
        <dbReference type="ARBA" id="ARBA00022605"/>
    </source>
</evidence>
<dbReference type="PANTHER" id="PTHR45754">
    <property type="entry name" value="METHYLENETETRAHYDROFOLATE REDUCTASE"/>
    <property type="match status" value="1"/>
</dbReference>
<evidence type="ECO:0000256" key="9">
    <source>
        <dbReference type="ARBA" id="ARBA00023167"/>
    </source>
</evidence>
<dbReference type="OrthoDB" id="9812555at2"/>
<name>D3DGX6_HYDTT</name>
<evidence type="ECO:0000256" key="7">
    <source>
        <dbReference type="ARBA" id="ARBA00023002"/>
    </source>
</evidence>
<evidence type="ECO:0000256" key="5">
    <source>
        <dbReference type="ARBA" id="ARBA00022630"/>
    </source>
</evidence>
<dbReference type="eggNOG" id="COG0685">
    <property type="taxonomic scope" value="Bacteria"/>
</dbReference>
<dbReference type="KEGG" id="hte:Hydth_0615"/>
<evidence type="ECO:0000256" key="2">
    <source>
        <dbReference type="ARBA" id="ARBA00004777"/>
    </source>
</evidence>
<comment type="similarity">
    <text evidence="3 12">Belongs to the methylenetetrahydrofolate reductase family.</text>
</comment>
<gene>
    <name evidence="13" type="primary">metF</name>
    <name evidence="13" type="ordered locus">HTH_0616</name>
</gene>
<dbReference type="EMBL" id="AP011112">
    <property type="protein sequence ID" value="BAI69078.1"/>
    <property type="molecule type" value="Genomic_DNA"/>
</dbReference>
<comment type="catalytic activity">
    <reaction evidence="11">
        <text>(6S)-5-methyl-5,6,7,8-tetrahydrofolate + NAD(+) = (6R)-5,10-methylene-5,6,7,8-tetrahydrofolate + NADH + H(+)</text>
        <dbReference type="Rhea" id="RHEA:19821"/>
        <dbReference type="ChEBI" id="CHEBI:15378"/>
        <dbReference type="ChEBI" id="CHEBI:15636"/>
        <dbReference type="ChEBI" id="CHEBI:18608"/>
        <dbReference type="ChEBI" id="CHEBI:57540"/>
        <dbReference type="ChEBI" id="CHEBI:57945"/>
        <dbReference type="EC" id="1.5.1.54"/>
    </reaction>
    <physiologicalReaction direction="right-to-left" evidence="11">
        <dbReference type="Rhea" id="RHEA:19823"/>
    </physiologicalReaction>
</comment>
<dbReference type="GO" id="GO:0009086">
    <property type="term" value="P:methionine biosynthetic process"/>
    <property type="evidence" value="ECO:0007669"/>
    <property type="project" value="UniProtKB-KW"/>
</dbReference>
<keyword evidence="4" id="KW-0028">Amino-acid biosynthesis</keyword>
<dbReference type="NCBIfam" id="TIGR00676">
    <property type="entry name" value="fadh2"/>
    <property type="match status" value="1"/>
</dbReference>
<keyword evidence="8" id="KW-0520">NAD</keyword>